<feature type="domain" description="LYK3/4/5 second LysM" evidence="4">
    <location>
        <begin position="117"/>
        <end position="173"/>
    </location>
</feature>
<evidence type="ECO:0000256" key="1">
    <source>
        <dbReference type="SAM" id="Phobius"/>
    </source>
</evidence>
<keyword evidence="1" id="KW-1133">Transmembrane helix</keyword>
<evidence type="ECO:0000256" key="2">
    <source>
        <dbReference type="SAM" id="SignalP"/>
    </source>
</evidence>
<dbReference type="Pfam" id="PF23473">
    <property type="entry name" value="LysM3_LYK4_5"/>
    <property type="match status" value="1"/>
</dbReference>
<dbReference type="EMBL" id="JAAWWB010000368">
    <property type="protein sequence ID" value="KAG6736971.1"/>
    <property type="molecule type" value="Genomic_DNA"/>
</dbReference>
<dbReference type="Pfam" id="PF23472">
    <property type="entry name" value="LysM2_CERK1_LYK3_4_5"/>
    <property type="match status" value="1"/>
</dbReference>
<feature type="chain" id="PRO_5036444638" description="LysM domain-containing protein" evidence="2">
    <location>
        <begin position="28"/>
        <end position="369"/>
    </location>
</feature>
<name>A0A8X8BW17_POPTO</name>
<dbReference type="InterPro" id="IPR056561">
    <property type="entry name" value="NFP_LYK_LysM1"/>
</dbReference>
<dbReference type="OrthoDB" id="60033at2759"/>
<keyword evidence="7" id="KW-1185">Reference proteome</keyword>
<feature type="domain" description="NFP/LYK4/5 first LysM" evidence="3">
    <location>
        <begin position="57"/>
        <end position="113"/>
    </location>
</feature>
<dbReference type="AlphaFoldDB" id="A0A8X8BW17"/>
<evidence type="ECO:0008006" key="8">
    <source>
        <dbReference type="Google" id="ProtNLM"/>
    </source>
</evidence>
<evidence type="ECO:0000259" key="4">
    <source>
        <dbReference type="Pfam" id="PF23472"/>
    </source>
</evidence>
<feature type="domain" description="LYK4/5 third LysM" evidence="5">
    <location>
        <begin position="188"/>
        <end position="236"/>
    </location>
</feature>
<feature type="transmembrane region" description="Helical" evidence="1">
    <location>
        <begin position="273"/>
        <end position="296"/>
    </location>
</feature>
<dbReference type="PANTHER" id="PTHR45927:SF10">
    <property type="entry name" value="LYSM-DOMAIN RECEPTOR-LIKE KINASE"/>
    <property type="match status" value="1"/>
</dbReference>
<dbReference type="Proteomes" id="UP000886885">
    <property type="component" value="Unassembled WGS sequence"/>
</dbReference>
<protein>
    <recommendedName>
        <fullName evidence="8">LysM domain-containing protein</fullName>
    </recommendedName>
</protein>
<dbReference type="InterPro" id="IPR056562">
    <property type="entry name" value="LysM2_CERK1_LYK3_4_5"/>
</dbReference>
<feature type="signal peptide" evidence="2">
    <location>
        <begin position="1"/>
        <end position="27"/>
    </location>
</feature>
<accession>A0A8X8BW17</accession>
<reference evidence="6" key="1">
    <citation type="journal article" date="2020" name="bioRxiv">
        <title>Hybrid origin of Populus tomentosa Carr. identified through genome sequencing and phylogenomic analysis.</title>
        <authorList>
            <person name="An X."/>
            <person name="Gao K."/>
            <person name="Chen Z."/>
            <person name="Li J."/>
            <person name="Yang X."/>
            <person name="Yang X."/>
            <person name="Zhou J."/>
            <person name="Guo T."/>
            <person name="Zhao T."/>
            <person name="Huang S."/>
            <person name="Miao D."/>
            <person name="Khan W.U."/>
            <person name="Rao P."/>
            <person name="Ye M."/>
            <person name="Lei B."/>
            <person name="Liao W."/>
            <person name="Wang J."/>
            <person name="Ji L."/>
            <person name="Li Y."/>
            <person name="Guo B."/>
            <person name="Mustafa N.S."/>
            <person name="Li S."/>
            <person name="Yun Q."/>
            <person name="Keller S.R."/>
            <person name="Mao J."/>
            <person name="Zhang R."/>
            <person name="Strauss S.H."/>
        </authorList>
    </citation>
    <scope>NUCLEOTIDE SEQUENCE</scope>
    <source>
        <strain evidence="6">GM15</strain>
        <tissue evidence="6">Leaf</tissue>
    </source>
</reference>
<comment type="caution">
    <text evidence="6">The sequence shown here is derived from an EMBL/GenBank/DDBJ whole genome shotgun (WGS) entry which is preliminary data.</text>
</comment>
<dbReference type="InterPro" id="IPR052611">
    <property type="entry name" value="Plant_RLK_LysM"/>
</dbReference>
<dbReference type="Pfam" id="PF23446">
    <property type="entry name" value="LysM1_NFP_LYK"/>
    <property type="match status" value="1"/>
</dbReference>
<evidence type="ECO:0000259" key="5">
    <source>
        <dbReference type="Pfam" id="PF23473"/>
    </source>
</evidence>
<keyword evidence="1" id="KW-0812">Transmembrane</keyword>
<keyword evidence="2" id="KW-0732">Signal</keyword>
<gene>
    <name evidence="6" type="ORF">POTOM_060080</name>
</gene>
<evidence type="ECO:0000313" key="7">
    <source>
        <dbReference type="Proteomes" id="UP000886885"/>
    </source>
</evidence>
<proteinExistence type="predicted"/>
<dbReference type="PANTHER" id="PTHR45927">
    <property type="entry name" value="LYSM-DOMAIN RECEPTOR-LIKE KINASE-RELATED"/>
    <property type="match status" value="1"/>
</dbReference>
<evidence type="ECO:0000259" key="3">
    <source>
        <dbReference type="Pfam" id="PF23446"/>
    </source>
</evidence>
<sequence length="369" mass="41883">MYRIWFAAEAMVFIWFLIFLFFNPINAQQYYDPSDCLENTSYPGSRYTCNHSYQHPCQTFLVYRASHYFKTISDVSQLFQLDPAELLHLNNLKSQLKVLEPGREVLVPIKCSCLGQFFQATFNYTVPENSTIDLSDIACRIFEGLAKPGTFVEENTSEGNNVEVGTKLHVPLKCACPDNFSNSSGVKYLVTYPLVEGDAPSMLSENFSISPVDLWVANNFQPWPTIYPNTTVLIPLKRDPVINFSIPRSPPPSPGFLPTILVQKTSNTKLRNLYIAGSVVGFILLLAALVVCGLHVKALTNLRLRSYCPSILEALHFHAQHQYSLRNYSIEDLKRATDDFSEERKIGDQAYKGLNMDNAEMMIKLMRFE</sequence>
<dbReference type="InterPro" id="IPR056563">
    <property type="entry name" value="LysM3_LYK4_5"/>
</dbReference>
<evidence type="ECO:0000313" key="6">
    <source>
        <dbReference type="EMBL" id="KAG6736971.1"/>
    </source>
</evidence>
<keyword evidence="1" id="KW-0472">Membrane</keyword>
<organism evidence="6 7">
    <name type="scientific">Populus tomentosa</name>
    <name type="common">Chinese white poplar</name>
    <dbReference type="NCBI Taxonomy" id="118781"/>
    <lineage>
        <taxon>Eukaryota</taxon>
        <taxon>Viridiplantae</taxon>
        <taxon>Streptophyta</taxon>
        <taxon>Embryophyta</taxon>
        <taxon>Tracheophyta</taxon>
        <taxon>Spermatophyta</taxon>
        <taxon>Magnoliopsida</taxon>
        <taxon>eudicotyledons</taxon>
        <taxon>Gunneridae</taxon>
        <taxon>Pentapetalae</taxon>
        <taxon>rosids</taxon>
        <taxon>fabids</taxon>
        <taxon>Malpighiales</taxon>
        <taxon>Salicaceae</taxon>
        <taxon>Saliceae</taxon>
        <taxon>Populus</taxon>
    </lineage>
</organism>